<evidence type="ECO:0000256" key="5">
    <source>
        <dbReference type="ARBA" id="ARBA00022825"/>
    </source>
</evidence>
<keyword evidence="5 8" id="KW-0720">Serine protease</keyword>
<evidence type="ECO:0000256" key="4">
    <source>
        <dbReference type="ARBA" id="ARBA00022801"/>
    </source>
</evidence>
<evidence type="ECO:0000313" key="12">
    <source>
        <dbReference type="Proteomes" id="UP000254711"/>
    </source>
</evidence>
<sequence length="642" mass="68604">MRNLMHRRVLASSLALLLACPAVPALAATSAAANDLGKSNTSQTVSVTLVLKLHNQADLENYIRRTVTPGDPLYHQFLTTEQFSASYGATADEISRVQSFLRQNGITPGNVYANHLAIQATGTLAQFNAAFQTSVRDYQSADGRNFHRPSTQPVIPSVIADTLLSTAGLSTDVKLHPNIARADRLGALKVQGKALAATNVKANGTATGIPEEYTVGDVANFYNINPLYQAGINGKGSTIGIVTLAGFKPSDAYAYWSMIGLPVKANRITVISVDGGDGLVQNVGDDETSLDVEQSGGLAPQANIRVYEAPNLTNGNFIDAFYAAVSDNIADSISTSWGEAEEDYYPQMNGGVDETGVMNALHQIFLEAAAQGISLFAAAGDSGAYELVREGLGAPDYSTPLTVLSPSNDAYMTAAGGTTLPYSFNTTYFFGSGGGPIKSITHEQVWGWDYIVNYLDAYDPTPGGWKQYIFSGGGGGGVSVYWKEPFYQLLTSGIRRSEPHQSLIYYGGAKPQTIFTLPANFQGRNMPDISLNADPETGYSLVDSVDFPGNGVADGYGGTSFVAPQLNGITALLRQSNGHRIGLWNPQIYFLQSAFGYGPYSSFNDIRYGDNWYYYGVLGYEPGAGIGTLNVSNFNLFLHSGL</sequence>
<comment type="cofactor">
    <cofactor evidence="1">
        <name>Ca(2+)</name>
        <dbReference type="ChEBI" id="CHEBI:29108"/>
    </cofactor>
</comment>
<dbReference type="SMART" id="SM00944">
    <property type="entry name" value="Pro-kuma_activ"/>
    <property type="match status" value="1"/>
</dbReference>
<feature type="chain" id="PRO_5016596478" evidence="9">
    <location>
        <begin position="28"/>
        <end position="642"/>
    </location>
</feature>
<reference evidence="11 12" key="1">
    <citation type="submission" date="2018-07" db="EMBL/GenBank/DDBJ databases">
        <title>Dyella solisilvae sp. nov., isolated from the pine and broad-leaved mixed forest soil.</title>
        <authorList>
            <person name="Gao Z."/>
            <person name="Qiu L."/>
        </authorList>
    </citation>
    <scope>NUCLEOTIDE SEQUENCE [LARGE SCALE GENOMIC DNA]</scope>
    <source>
        <strain evidence="11 12">DHG54</strain>
    </source>
</reference>
<dbReference type="OrthoDB" id="9002785at2"/>
<evidence type="ECO:0000313" key="11">
    <source>
        <dbReference type="EMBL" id="RDI97623.1"/>
    </source>
</evidence>
<dbReference type="Gene3D" id="3.40.50.200">
    <property type="entry name" value="Peptidase S8/S53 domain"/>
    <property type="match status" value="1"/>
</dbReference>
<evidence type="ECO:0000256" key="9">
    <source>
        <dbReference type="SAM" id="SignalP"/>
    </source>
</evidence>
<evidence type="ECO:0000256" key="7">
    <source>
        <dbReference type="ARBA" id="ARBA00023145"/>
    </source>
</evidence>
<evidence type="ECO:0000256" key="3">
    <source>
        <dbReference type="ARBA" id="ARBA00022723"/>
    </source>
</evidence>
<evidence type="ECO:0000256" key="8">
    <source>
        <dbReference type="PROSITE-ProRule" id="PRU01032"/>
    </source>
</evidence>
<dbReference type="AlphaFoldDB" id="A0A370K4Q2"/>
<dbReference type="InterPro" id="IPR030400">
    <property type="entry name" value="Sedolisin_dom"/>
</dbReference>
<dbReference type="SUPFAM" id="SSF52743">
    <property type="entry name" value="Subtilisin-like"/>
    <property type="match status" value="1"/>
</dbReference>
<accession>A0A370K4Q2</accession>
<keyword evidence="3" id="KW-0479">Metal-binding</keyword>
<dbReference type="PROSITE" id="PS51695">
    <property type="entry name" value="SEDOLISIN"/>
    <property type="match status" value="1"/>
</dbReference>
<feature type="active site" description="Charge relay system" evidence="8">
    <location>
        <position position="560"/>
    </location>
</feature>
<dbReference type="GO" id="GO:0006508">
    <property type="term" value="P:proteolysis"/>
    <property type="evidence" value="ECO:0007669"/>
    <property type="project" value="UniProtKB-KW"/>
</dbReference>
<gene>
    <name evidence="11" type="ORF">DVT68_15125</name>
</gene>
<comment type="caution">
    <text evidence="8">Lacks conserved residue(s) required for the propagation of feature annotation.</text>
</comment>
<dbReference type="InterPro" id="IPR050819">
    <property type="entry name" value="Tripeptidyl-peptidase_I"/>
</dbReference>
<dbReference type="CDD" id="cd11377">
    <property type="entry name" value="Pro-peptidase_S53"/>
    <property type="match status" value="1"/>
</dbReference>
<dbReference type="PANTHER" id="PTHR14218:SF15">
    <property type="entry name" value="TRIPEPTIDYL-PEPTIDASE 1"/>
    <property type="match status" value="1"/>
</dbReference>
<protein>
    <submittedName>
        <fullName evidence="11">Peptidase S53</fullName>
    </submittedName>
</protein>
<comment type="caution">
    <text evidence="11">The sequence shown here is derived from an EMBL/GenBank/DDBJ whole genome shotgun (WGS) entry which is preliminary data.</text>
</comment>
<keyword evidence="9" id="KW-0732">Signal</keyword>
<dbReference type="SUPFAM" id="SSF54897">
    <property type="entry name" value="Protease propeptides/inhibitors"/>
    <property type="match status" value="1"/>
</dbReference>
<keyword evidence="4 8" id="KW-0378">Hydrolase</keyword>
<name>A0A370K4Q2_9GAMM</name>
<dbReference type="GO" id="GO:0004252">
    <property type="term" value="F:serine-type endopeptidase activity"/>
    <property type="evidence" value="ECO:0007669"/>
    <property type="project" value="UniProtKB-UniRule"/>
</dbReference>
<dbReference type="PROSITE" id="PS51257">
    <property type="entry name" value="PROKAR_LIPOPROTEIN"/>
    <property type="match status" value="1"/>
</dbReference>
<dbReference type="GO" id="GO:0008240">
    <property type="term" value="F:tripeptidyl-peptidase activity"/>
    <property type="evidence" value="ECO:0007669"/>
    <property type="project" value="TreeGrafter"/>
</dbReference>
<keyword evidence="2 8" id="KW-0645">Protease</keyword>
<keyword evidence="12" id="KW-1185">Reference proteome</keyword>
<dbReference type="Pfam" id="PF09286">
    <property type="entry name" value="Pro-kuma_activ"/>
    <property type="match status" value="1"/>
</dbReference>
<organism evidence="11 12">
    <name type="scientific">Dyella solisilvae</name>
    <dbReference type="NCBI Taxonomy" id="1920168"/>
    <lineage>
        <taxon>Bacteria</taxon>
        <taxon>Pseudomonadati</taxon>
        <taxon>Pseudomonadota</taxon>
        <taxon>Gammaproteobacteria</taxon>
        <taxon>Lysobacterales</taxon>
        <taxon>Rhodanobacteraceae</taxon>
        <taxon>Dyella</taxon>
    </lineage>
</organism>
<evidence type="ECO:0000259" key="10">
    <source>
        <dbReference type="PROSITE" id="PS51695"/>
    </source>
</evidence>
<evidence type="ECO:0000256" key="1">
    <source>
        <dbReference type="ARBA" id="ARBA00001913"/>
    </source>
</evidence>
<dbReference type="CDD" id="cd04056">
    <property type="entry name" value="Peptidases_S53"/>
    <property type="match status" value="1"/>
</dbReference>
<evidence type="ECO:0000256" key="6">
    <source>
        <dbReference type="ARBA" id="ARBA00022837"/>
    </source>
</evidence>
<feature type="signal peptide" evidence="9">
    <location>
        <begin position="1"/>
        <end position="27"/>
    </location>
</feature>
<feature type="domain" description="Peptidase S53" evidence="10">
    <location>
        <begin position="212"/>
        <end position="641"/>
    </location>
</feature>
<dbReference type="Proteomes" id="UP000254711">
    <property type="component" value="Unassembled WGS sequence"/>
</dbReference>
<dbReference type="InterPro" id="IPR036852">
    <property type="entry name" value="Peptidase_S8/S53_dom_sf"/>
</dbReference>
<dbReference type="EMBL" id="QQSY01000004">
    <property type="protein sequence ID" value="RDI97623.1"/>
    <property type="molecule type" value="Genomic_DNA"/>
</dbReference>
<dbReference type="GO" id="GO:0046872">
    <property type="term" value="F:metal ion binding"/>
    <property type="evidence" value="ECO:0007669"/>
    <property type="project" value="UniProtKB-KW"/>
</dbReference>
<feature type="active site" description="Charge relay system" evidence="8">
    <location>
        <position position="291"/>
    </location>
</feature>
<keyword evidence="6" id="KW-0106">Calcium</keyword>
<dbReference type="RefSeq" id="WP_114825941.1">
    <property type="nucleotide sequence ID" value="NZ_QQSY01000004.1"/>
</dbReference>
<dbReference type="InterPro" id="IPR015366">
    <property type="entry name" value="S53_propep"/>
</dbReference>
<dbReference type="Pfam" id="PF00082">
    <property type="entry name" value="Peptidase_S8"/>
    <property type="match status" value="1"/>
</dbReference>
<keyword evidence="7" id="KW-0865">Zymogen</keyword>
<proteinExistence type="predicted"/>
<evidence type="ECO:0000256" key="2">
    <source>
        <dbReference type="ARBA" id="ARBA00022670"/>
    </source>
</evidence>
<dbReference type="PANTHER" id="PTHR14218">
    <property type="entry name" value="PROTEASE S8 TRIPEPTIDYL PEPTIDASE I CLN2"/>
    <property type="match status" value="1"/>
</dbReference>
<feature type="active site" description="Charge relay system" evidence="8">
    <location>
        <position position="287"/>
    </location>
</feature>
<dbReference type="InterPro" id="IPR000209">
    <property type="entry name" value="Peptidase_S8/S53_dom"/>
</dbReference>